<accession>A0A6L3NPZ2</accession>
<protein>
    <submittedName>
        <fullName evidence="2">Uncharacterized protein</fullName>
    </submittedName>
</protein>
<evidence type="ECO:0000313" key="2">
    <source>
        <dbReference type="EMBL" id="KAB0686483.1"/>
    </source>
</evidence>
<dbReference type="RefSeq" id="WP_151002873.1">
    <property type="nucleotide sequence ID" value="NZ_CABVPO010000019.1"/>
</dbReference>
<organism evidence="2 3">
    <name type="scientific">Burkholderia territorii</name>
    <dbReference type="NCBI Taxonomy" id="1503055"/>
    <lineage>
        <taxon>Bacteria</taxon>
        <taxon>Pseudomonadati</taxon>
        <taxon>Pseudomonadota</taxon>
        <taxon>Betaproteobacteria</taxon>
        <taxon>Burkholderiales</taxon>
        <taxon>Burkholderiaceae</taxon>
        <taxon>Burkholderia</taxon>
        <taxon>Burkholderia cepacia complex</taxon>
    </lineage>
</organism>
<evidence type="ECO:0000256" key="1">
    <source>
        <dbReference type="SAM" id="MobiDB-lite"/>
    </source>
</evidence>
<sequence>MYEKKTASIADMLERIAADFGGDEPAVLDVIGECEQSMAAEHERTIGRWIGSTNGGGPCARFHGRGGWRIPVRLARRAHPNGPDGAAHSKDYRCVQHRGNVSSAVADHCAAADSGQDAQRHAQDERHDEI</sequence>
<gene>
    <name evidence="2" type="ORF">F7R13_00575</name>
</gene>
<comment type="caution">
    <text evidence="2">The sequence shown here is derived from an EMBL/GenBank/DDBJ whole genome shotgun (WGS) entry which is preliminary data.</text>
</comment>
<dbReference type="AlphaFoldDB" id="A0A6L3NPZ2"/>
<feature type="region of interest" description="Disordered" evidence="1">
    <location>
        <begin position="105"/>
        <end position="130"/>
    </location>
</feature>
<feature type="compositionally biased region" description="Basic and acidic residues" evidence="1">
    <location>
        <begin position="118"/>
        <end position="130"/>
    </location>
</feature>
<proteinExistence type="predicted"/>
<name>A0A6L3NPZ2_9BURK</name>
<dbReference type="Proteomes" id="UP000473571">
    <property type="component" value="Unassembled WGS sequence"/>
</dbReference>
<reference evidence="2 3" key="1">
    <citation type="submission" date="2019-09" db="EMBL/GenBank/DDBJ databases">
        <title>Draft genome sequences of 48 bacterial type strains from the CCUG.</title>
        <authorList>
            <person name="Tunovic T."/>
            <person name="Pineiro-Iglesias B."/>
            <person name="Unosson C."/>
            <person name="Inganas E."/>
            <person name="Ohlen M."/>
            <person name="Cardew S."/>
            <person name="Jensie-Markopoulos S."/>
            <person name="Salva-Serra F."/>
            <person name="Jaen-Luchoro D."/>
            <person name="Karlsson R."/>
            <person name="Svensson-Stadler L."/>
            <person name="Chun J."/>
            <person name="Moore E."/>
        </authorList>
    </citation>
    <scope>NUCLEOTIDE SEQUENCE [LARGE SCALE GENOMIC DNA]</scope>
    <source>
        <strain evidence="2 3">CCUG 65687</strain>
    </source>
</reference>
<evidence type="ECO:0000313" key="3">
    <source>
        <dbReference type="Proteomes" id="UP000473571"/>
    </source>
</evidence>
<dbReference type="EMBL" id="VZOL01000002">
    <property type="protein sequence ID" value="KAB0686483.1"/>
    <property type="molecule type" value="Genomic_DNA"/>
</dbReference>